<gene>
    <name evidence="2" type="ORF">PEL8287_00009</name>
</gene>
<evidence type="ECO:0000313" key="3">
    <source>
        <dbReference type="Proteomes" id="UP000193827"/>
    </source>
</evidence>
<dbReference type="InterPro" id="IPR004360">
    <property type="entry name" value="Glyas_Fos-R_dOase_dom"/>
</dbReference>
<name>A0A1Y5R5H6_9RHOB</name>
<dbReference type="SUPFAM" id="SSF54593">
    <property type="entry name" value="Glyoxalase/Bleomycin resistance protein/Dihydroxybiphenyl dioxygenase"/>
    <property type="match status" value="1"/>
</dbReference>
<dbReference type="AlphaFoldDB" id="A0A1Y5R5H6"/>
<keyword evidence="3" id="KW-1185">Reference proteome</keyword>
<dbReference type="Proteomes" id="UP000193827">
    <property type="component" value="Unassembled WGS sequence"/>
</dbReference>
<dbReference type="PROSITE" id="PS51819">
    <property type="entry name" value="VOC"/>
    <property type="match status" value="1"/>
</dbReference>
<dbReference type="InterPro" id="IPR037523">
    <property type="entry name" value="VOC_core"/>
</dbReference>
<sequence>MSERSFKARAIGEIAIRCIDLDAMVAFYRDVIGLEPLNDPDNGRIVFLRIADGFAGHTAILALFNHNVEGAGRTSASVTPPKTGSSSSLHHIALSLPWDEQDAVIAWYEKLGRDYNVEYFEWVGWRGVFTFDPDGNTVELVAKDPDWVGPSDASSETSD</sequence>
<dbReference type="CDD" id="cd06587">
    <property type="entry name" value="VOC"/>
    <property type="match status" value="1"/>
</dbReference>
<dbReference type="InterPro" id="IPR029068">
    <property type="entry name" value="Glyas_Bleomycin-R_OHBP_Dase"/>
</dbReference>
<feature type="domain" description="VOC" evidence="1">
    <location>
        <begin position="10"/>
        <end position="143"/>
    </location>
</feature>
<dbReference type="RefSeq" id="WP_085890299.1">
    <property type="nucleotide sequence ID" value="NZ_FWFL01000001.1"/>
</dbReference>
<dbReference type="EMBL" id="FWFL01000001">
    <property type="protein sequence ID" value="SLN09517.1"/>
    <property type="molecule type" value="Genomic_DNA"/>
</dbReference>
<protein>
    <submittedName>
        <fullName evidence="2">Glyoxalase-like domain protein</fullName>
    </submittedName>
</protein>
<organism evidence="2 3">
    <name type="scientific">Roseovarius litorisediminis</name>
    <dbReference type="NCBI Taxonomy" id="1312363"/>
    <lineage>
        <taxon>Bacteria</taxon>
        <taxon>Pseudomonadati</taxon>
        <taxon>Pseudomonadota</taxon>
        <taxon>Alphaproteobacteria</taxon>
        <taxon>Rhodobacterales</taxon>
        <taxon>Roseobacteraceae</taxon>
        <taxon>Roseovarius</taxon>
    </lineage>
</organism>
<dbReference type="Gene3D" id="3.10.180.10">
    <property type="entry name" value="2,3-Dihydroxybiphenyl 1,2-Dioxygenase, domain 1"/>
    <property type="match status" value="1"/>
</dbReference>
<evidence type="ECO:0000313" key="2">
    <source>
        <dbReference type="EMBL" id="SLN09517.1"/>
    </source>
</evidence>
<dbReference type="Pfam" id="PF00903">
    <property type="entry name" value="Glyoxalase"/>
    <property type="match status" value="1"/>
</dbReference>
<reference evidence="2" key="1">
    <citation type="submission" date="2017-03" db="EMBL/GenBank/DDBJ databases">
        <authorList>
            <person name="Afonso C.L."/>
            <person name="Miller P.J."/>
            <person name="Scott M.A."/>
            <person name="Spackman E."/>
            <person name="Goraichik I."/>
            <person name="Dimitrov K.M."/>
            <person name="Suarez D.L."/>
            <person name="Swayne D.E."/>
        </authorList>
    </citation>
    <scope>NUCLEOTIDE SEQUENCE [LARGE SCALE GENOMIC DNA]</scope>
    <source>
        <strain evidence="2">CECT 8287</strain>
    </source>
</reference>
<proteinExistence type="predicted"/>
<accession>A0A1Y5R5H6</accession>
<evidence type="ECO:0000259" key="1">
    <source>
        <dbReference type="PROSITE" id="PS51819"/>
    </source>
</evidence>
<dbReference type="OrthoDB" id="9812656at2"/>